<organism evidence="1 2">
    <name type="scientific">Thalassotalea profundi</name>
    <dbReference type="NCBI Taxonomy" id="2036687"/>
    <lineage>
        <taxon>Bacteria</taxon>
        <taxon>Pseudomonadati</taxon>
        <taxon>Pseudomonadota</taxon>
        <taxon>Gammaproteobacteria</taxon>
        <taxon>Alteromonadales</taxon>
        <taxon>Colwelliaceae</taxon>
        <taxon>Thalassotalea</taxon>
    </lineage>
</organism>
<keyword evidence="2" id="KW-1185">Reference proteome</keyword>
<evidence type="ECO:0000313" key="1">
    <source>
        <dbReference type="EMBL" id="GHF01644.1"/>
    </source>
</evidence>
<name>A0ABQ3J574_9GAMM</name>
<accession>A0ABQ3J574</accession>
<dbReference type="Proteomes" id="UP000626370">
    <property type="component" value="Unassembled WGS sequence"/>
</dbReference>
<evidence type="ECO:0000313" key="2">
    <source>
        <dbReference type="Proteomes" id="UP000626370"/>
    </source>
</evidence>
<proteinExistence type="predicted"/>
<evidence type="ECO:0008006" key="3">
    <source>
        <dbReference type="Google" id="ProtNLM"/>
    </source>
</evidence>
<reference evidence="2" key="1">
    <citation type="journal article" date="2019" name="Int. J. Syst. Evol. Microbiol.">
        <title>The Global Catalogue of Microorganisms (GCM) 10K type strain sequencing project: providing services to taxonomists for standard genome sequencing and annotation.</title>
        <authorList>
            <consortium name="The Broad Institute Genomics Platform"/>
            <consortium name="The Broad Institute Genome Sequencing Center for Infectious Disease"/>
            <person name="Wu L."/>
            <person name="Ma J."/>
        </authorList>
    </citation>
    <scope>NUCLEOTIDE SEQUENCE [LARGE SCALE GENOMIC DNA]</scope>
    <source>
        <strain evidence="2">CGMCC 1.15922</strain>
    </source>
</reference>
<gene>
    <name evidence="1" type="ORF">GCM10011501_33970</name>
</gene>
<sequence>MYGDESAKAFGPIFIGGGVYLRSWQKNKVDKRYISNGWEPERLKIDVD</sequence>
<protein>
    <recommendedName>
        <fullName evidence="3">DUF2829 domain-containing protein</fullName>
    </recommendedName>
</protein>
<dbReference type="EMBL" id="BNAH01000017">
    <property type="protein sequence ID" value="GHF01644.1"/>
    <property type="molecule type" value="Genomic_DNA"/>
</dbReference>
<comment type="caution">
    <text evidence="1">The sequence shown here is derived from an EMBL/GenBank/DDBJ whole genome shotgun (WGS) entry which is preliminary data.</text>
</comment>